<dbReference type="Proteomes" id="UP000007463">
    <property type="component" value="Chromosome"/>
</dbReference>
<evidence type="ECO:0000313" key="1">
    <source>
        <dbReference type="EMBL" id="AEA42898.1"/>
    </source>
</evidence>
<evidence type="ECO:0000313" key="2">
    <source>
        <dbReference type="Proteomes" id="UP000007463"/>
    </source>
</evidence>
<gene>
    <name evidence="1" type="ordered locus">Fluta_0897</name>
</gene>
<proteinExistence type="predicted"/>
<dbReference type="HOGENOM" id="CLU_074777_0_0_10"/>
<sequence>MKSKSIRYSIQNPCDESWNDMKPEVTGRFCGSCEKTVVDFTSMSDFLIIHYMEKHKEEKVCGRFTKPQLNRVYQLKQPVFTPTFDLRAVVLGLALTTFSAVHSFGQTEPQEPVKVDTTFQVEPVIVGKIAVHHFNHEKESKVSGTIWASRKDFNQIFVQLKDVNGAVLKTIHPDSKGNFSIDLNWKLNPASLNVSGPNYENQELYFSSVRSLSGIQINLLDEIEMIRGEILQGDINITED</sequence>
<protein>
    <submittedName>
        <fullName evidence="1">Uncharacterized protein</fullName>
    </submittedName>
</protein>
<accession>F2IJL0</accession>
<dbReference type="KEGG" id="fte:Fluta_0897"/>
<reference evidence="1 2" key="1">
    <citation type="journal article" date="2011" name="Stand. Genomic Sci.">
        <title>Complete genome sequence of the gliding freshwater bacterium Fluviicola taffensis type strain (RW262).</title>
        <authorList>
            <person name="Woyke T."/>
            <person name="Chertkov O."/>
            <person name="Lapidus A."/>
            <person name="Nolan M."/>
            <person name="Lucas S."/>
            <person name="Del Rio T.G."/>
            <person name="Tice H."/>
            <person name="Cheng J.F."/>
            <person name="Tapia R."/>
            <person name="Han C."/>
            <person name="Goodwin L."/>
            <person name="Pitluck S."/>
            <person name="Liolios K."/>
            <person name="Pagani I."/>
            <person name="Ivanova N."/>
            <person name="Huntemann M."/>
            <person name="Mavromatis K."/>
            <person name="Mikhailova N."/>
            <person name="Pati A."/>
            <person name="Chen A."/>
            <person name="Palaniappan K."/>
            <person name="Land M."/>
            <person name="Hauser L."/>
            <person name="Brambilla E.M."/>
            <person name="Rohde M."/>
            <person name="Mwirichia R."/>
            <person name="Sikorski J."/>
            <person name="Tindall B.J."/>
            <person name="Goker M."/>
            <person name="Bristow J."/>
            <person name="Eisen J.A."/>
            <person name="Markowitz V."/>
            <person name="Hugenholtz P."/>
            <person name="Klenk H.P."/>
            <person name="Kyrpides N.C."/>
        </authorList>
    </citation>
    <scope>NUCLEOTIDE SEQUENCE [LARGE SCALE GENOMIC DNA]</scope>
    <source>
        <strain evidence="2">DSM 16823 / RW262 / RW262</strain>
    </source>
</reference>
<dbReference type="RefSeq" id="WP_013685670.1">
    <property type="nucleotide sequence ID" value="NC_015321.1"/>
</dbReference>
<reference evidence="2" key="2">
    <citation type="submission" date="2011-02" db="EMBL/GenBank/DDBJ databases">
        <title>The complete genome of Fluviicola taffensis DSM 16823.</title>
        <authorList>
            <consortium name="US DOE Joint Genome Institute (JGI-PGF)"/>
            <person name="Lucas S."/>
            <person name="Copeland A."/>
            <person name="Lapidus A."/>
            <person name="Bruce D."/>
            <person name="Goodwin L."/>
            <person name="Pitluck S."/>
            <person name="Kyrpides N."/>
            <person name="Mavromatis K."/>
            <person name="Ivanova N."/>
            <person name="Mikhailova N."/>
            <person name="Pagani I."/>
            <person name="Chertkov O."/>
            <person name="Detter J.C."/>
            <person name="Han C."/>
            <person name="Tapia R."/>
            <person name="Land M."/>
            <person name="Hauser L."/>
            <person name="Markowitz V."/>
            <person name="Cheng J.-F."/>
            <person name="Hugenholtz P."/>
            <person name="Woyke T."/>
            <person name="Wu D."/>
            <person name="Tindall B."/>
            <person name="Pomrenke H.G."/>
            <person name="Brambilla E."/>
            <person name="Klenk H.-P."/>
            <person name="Eisen J.A."/>
        </authorList>
    </citation>
    <scope>NUCLEOTIDE SEQUENCE [LARGE SCALE GENOMIC DNA]</scope>
    <source>
        <strain evidence="2">DSM 16823 / RW262 / RW262</strain>
    </source>
</reference>
<dbReference type="AlphaFoldDB" id="F2IJL0"/>
<dbReference type="STRING" id="755732.Fluta_0897"/>
<name>F2IJL0_FLUTR</name>
<dbReference type="OrthoDB" id="7432683at2"/>
<dbReference type="eggNOG" id="ENOG50330AC">
    <property type="taxonomic scope" value="Bacteria"/>
</dbReference>
<dbReference type="EMBL" id="CP002542">
    <property type="protein sequence ID" value="AEA42898.1"/>
    <property type="molecule type" value="Genomic_DNA"/>
</dbReference>
<keyword evidence="2" id="KW-1185">Reference proteome</keyword>
<organism evidence="1 2">
    <name type="scientific">Fluviicola taffensis (strain DSM 16823 / NCIMB 13979 / RW262)</name>
    <dbReference type="NCBI Taxonomy" id="755732"/>
    <lineage>
        <taxon>Bacteria</taxon>
        <taxon>Pseudomonadati</taxon>
        <taxon>Bacteroidota</taxon>
        <taxon>Flavobacteriia</taxon>
        <taxon>Flavobacteriales</taxon>
        <taxon>Crocinitomicaceae</taxon>
        <taxon>Fluviicola</taxon>
    </lineage>
</organism>